<dbReference type="OrthoDB" id="7596241at2"/>
<organism evidence="2 3">
    <name type="scientific">Halomonas salipaludis</name>
    <dbReference type="NCBI Taxonomy" id="2032625"/>
    <lineage>
        <taxon>Bacteria</taxon>
        <taxon>Pseudomonadati</taxon>
        <taxon>Pseudomonadota</taxon>
        <taxon>Gammaproteobacteria</taxon>
        <taxon>Oceanospirillales</taxon>
        <taxon>Halomonadaceae</taxon>
        <taxon>Halomonas</taxon>
    </lineage>
</organism>
<dbReference type="NCBIfam" id="TIGR02973">
    <property type="entry name" value="nitrate_rd_NapE"/>
    <property type="match status" value="1"/>
</dbReference>
<sequence>MSDPDSAAPSVRKRQELKLFLFICVLLFPILAVAVVGSYGFAVWIYQMIAGPPGPPG</sequence>
<reference evidence="2 3" key="1">
    <citation type="submission" date="2017-08" db="EMBL/GenBank/DDBJ databases">
        <title>Halomonas alkalisoli sp. nov., isolated from saline alkaline soil.</title>
        <authorList>
            <person name="Wang D."/>
            <person name="Zhang G."/>
        </authorList>
    </citation>
    <scope>NUCLEOTIDE SEQUENCE [LARGE SCALE GENOMIC DNA]</scope>
    <source>
        <strain evidence="2 3">WRN001</strain>
    </source>
</reference>
<accession>A0A2A2ER78</accession>
<keyword evidence="1" id="KW-1133">Transmembrane helix</keyword>
<dbReference type="InterPro" id="IPR010649">
    <property type="entry name" value="NapE_TorE"/>
</dbReference>
<proteinExistence type="predicted"/>
<dbReference type="InterPro" id="IPR004448">
    <property type="entry name" value="Nitrate_reductase_NapE"/>
</dbReference>
<keyword evidence="1" id="KW-0812">Transmembrane</keyword>
<name>A0A2A2ER78_9GAMM</name>
<dbReference type="RefSeq" id="WP_095622686.1">
    <property type="nucleotide sequence ID" value="NZ_NSKB01000008.1"/>
</dbReference>
<comment type="caution">
    <text evidence="2">The sequence shown here is derived from an EMBL/GenBank/DDBJ whole genome shotgun (WGS) entry which is preliminary data.</text>
</comment>
<evidence type="ECO:0000313" key="3">
    <source>
        <dbReference type="Proteomes" id="UP000217771"/>
    </source>
</evidence>
<protein>
    <submittedName>
        <fullName evidence="2">Periplasmic nitrate reductase, NapE protein</fullName>
    </submittedName>
</protein>
<dbReference type="Pfam" id="PF06796">
    <property type="entry name" value="NapE"/>
    <property type="match status" value="1"/>
</dbReference>
<evidence type="ECO:0000256" key="1">
    <source>
        <dbReference type="SAM" id="Phobius"/>
    </source>
</evidence>
<keyword evidence="3" id="KW-1185">Reference proteome</keyword>
<dbReference type="Proteomes" id="UP000217771">
    <property type="component" value="Unassembled WGS sequence"/>
</dbReference>
<gene>
    <name evidence="2" type="primary">napE</name>
    <name evidence="2" type="ORF">CK498_20275</name>
</gene>
<keyword evidence="1" id="KW-0472">Membrane</keyword>
<dbReference type="AlphaFoldDB" id="A0A2A2ER78"/>
<feature type="transmembrane region" description="Helical" evidence="1">
    <location>
        <begin position="20"/>
        <end position="46"/>
    </location>
</feature>
<dbReference type="EMBL" id="NSKB01000008">
    <property type="protein sequence ID" value="PAU74899.1"/>
    <property type="molecule type" value="Genomic_DNA"/>
</dbReference>
<evidence type="ECO:0000313" key="2">
    <source>
        <dbReference type="EMBL" id="PAU74899.1"/>
    </source>
</evidence>